<dbReference type="eggNOG" id="COG4959">
    <property type="taxonomic scope" value="Bacteria"/>
</dbReference>
<dbReference type="GO" id="GO:0009003">
    <property type="term" value="F:signal peptidase activity"/>
    <property type="evidence" value="ECO:0007669"/>
    <property type="project" value="UniProtKB-EC"/>
</dbReference>
<dbReference type="SUPFAM" id="SSF51306">
    <property type="entry name" value="LexA/Signal peptidase"/>
    <property type="match status" value="1"/>
</dbReference>
<dbReference type="Gene3D" id="2.10.109.10">
    <property type="entry name" value="Umud Fragment, subunit A"/>
    <property type="match status" value="1"/>
</dbReference>
<keyword evidence="3" id="KW-0614">Plasmid</keyword>
<dbReference type="AlphaFoldDB" id="E3HE27"/>
<dbReference type="NCBIfam" id="TIGR02227">
    <property type="entry name" value="sigpep_I_bact"/>
    <property type="match status" value="1"/>
</dbReference>
<comment type="similarity">
    <text evidence="1">Belongs to the peptidase S26 family.</text>
</comment>
<protein>
    <recommendedName>
        <fullName evidence="1">Signal peptidase I</fullName>
        <ecNumber evidence="1">3.4.21.89</ecNumber>
    </recommendedName>
</protein>
<proteinExistence type="inferred from homology"/>
<dbReference type="InterPro" id="IPR019533">
    <property type="entry name" value="Peptidase_S26"/>
</dbReference>
<evidence type="ECO:0000313" key="4">
    <source>
        <dbReference type="Proteomes" id="UP000006875"/>
    </source>
</evidence>
<keyword evidence="1" id="KW-0472">Membrane</keyword>
<reference evidence="3 4" key="1">
    <citation type="journal article" date="2010" name="Stand. Genomic Sci.">
        <title>Complete genome sequence of Ilyobacter polytropus type strain (CuHbu1).</title>
        <authorList>
            <person name="Sikorski J."/>
            <person name="Chertkov O."/>
            <person name="Lapidus A."/>
            <person name="Nolan M."/>
            <person name="Lucas S."/>
            <person name="Del Rio T.G."/>
            <person name="Tice H."/>
            <person name="Cheng J.F."/>
            <person name="Tapia R."/>
            <person name="Han C."/>
            <person name="Goodwin L."/>
            <person name="Pitluck S."/>
            <person name="Liolios K."/>
            <person name="Ivanova N."/>
            <person name="Mavromatis K."/>
            <person name="Mikhailova N."/>
            <person name="Pati A."/>
            <person name="Chen A."/>
            <person name="Palaniappan K."/>
            <person name="Land M."/>
            <person name="Hauser L."/>
            <person name="Chang Y.J."/>
            <person name="Jeffries C.D."/>
            <person name="Brambilla E."/>
            <person name="Yasawong M."/>
            <person name="Rohde M."/>
            <person name="Pukall R."/>
            <person name="Spring S."/>
            <person name="Goker M."/>
            <person name="Woyke T."/>
            <person name="Bristow J."/>
            <person name="Eisen J.A."/>
            <person name="Markowitz V."/>
            <person name="Hugenholtz P."/>
            <person name="Kyrpides N.C."/>
            <person name="Klenk H.P."/>
        </authorList>
    </citation>
    <scope>NUCLEOTIDE SEQUENCE [LARGE SCALE GENOMIC DNA]</scope>
    <source>
        <strain evidence="4">ATCC 51220 / DSM 2926 / LMG 16218 / CuHBu1</strain>
        <plasmid evidence="4">pILYOP02</plasmid>
    </source>
</reference>
<dbReference type="InterPro" id="IPR036286">
    <property type="entry name" value="LexA/Signal_pep-like_sf"/>
</dbReference>
<keyword evidence="4" id="KW-1185">Reference proteome</keyword>
<dbReference type="MEROPS" id="S26.014"/>
<dbReference type="GO" id="GO:0004252">
    <property type="term" value="F:serine-type endopeptidase activity"/>
    <property type="evidence" value="ECO:0007669"/>
    <property type="project" value="InterPro"/>
</dbReference>
<comment type="catalytic activity">
    <reaction evidence="1">
        <text>Cleavage of hydrophobic, N-terminal signal or leader sequences from secreted and periplasmic proteins.</text>
        <dbReference type="EC" id="3.4.21.89"/>
    </reaction>
</comment>
<dbReference type="InterPro" id="IPR000223">
    <property type="entry name" value="Pept_S26A_signal_pept_1"/>
</dbReference>
<comment type="subcellular location">
    <subcellularLocation>
        <location evidence="1">Membrane</location>
        <topology evidence="1">Single-pass type II membrane protein</topology>
    </subcellularLocation>
</comment>
<keyword evidence="1" id="KW-0812">Transmembrane</keyword>
<keyword evidence="1" id="KW-0378">Hydrolase</keyword>
<accession>E3HE27</accession>
<feature type="domain" description="Peptidase S26" evidence="2">
    <location>
        <begin position="11"/>
        <end position="167"/>
    </location>
</feature>
<dbReference type="EC" id="3.4.21.89" evidence="1"/>
<sequence>MIDVDMKKYNFYLIILILSLVSILFAVRNHLTINVSSSLPRGVYWLIGTGEITKGDIVIFNIPKKSEKYIHGRKYLKKDVKKLLKKVVATEKENIFRIDDKLYINGKFHSYIKSKDSNGRNLPYLSTRDLQPKSNEFFVLGINPNSFDSRYFGAIKRSEIKNKAKLILKY</sequence>
<name>E3HE27_ILYPC</name>
<dbReference type="KEGG" id="ipo:Ilyop_2895"/>
<gene>
    <name evidence="3" type="ordered locus">Ilyop_2895</name>
</gene>
<feature type="transmembrane region" description="Helical" evidence="1">
    <location>
        <begin position="9"/>
        <end position="27"/>
    </location>
</feature>
<organism evidence="3 4">
    <name type="scientific">Ilyobacter polytropus (strain ATCC 51220 / DSM 2926 / LMG 16218 / CuHBu1)</name>
    <dbReference type="NCBI Taxonomy" id="572544"/>
    <lineage>
        <taxon>Bacteria</taxon>
        <taxon>Fusobacteriati</taxon>
        <taxon>Fusobacteriota</taxon>
        <taxon>Fusobacteriia</taxon>
        <taxon>Fusobacteriales</taxon>
        <taxon>Fusobacteriaceae</taxon>
        <taxon>Ilyobacter</taxon>
    </lineage>
</organism>
<dbReference type="GO" id="GO:0006465">
    <property type="term" value="P:signal peptide processing"/>
    <property type="evidence" value="ECO:0007669"/>
    <property type="project" value="InterPro"/>
</dbReference>
<dbReference type="Proteomes" id="UP000006875">
    <property type="component" value="Plasmid pILYOP02"/>
</dbReference>
<dbReference type="GO" id="GO:0016020">
    <property type="term" value="C:membrane"/>
    <property type="evidence" value="ECO:0007669"/>
    <property type="project" value="UniProtKB-SubCell"/>
</dbReference>
<dbReference type="EMBL" id="CP002283">
    <property type="protein sequence ID" value="ADO84639.1"/>
    <property type="molecule type" value="Genomic_DNA"/>
</dbReference>
<evidence type="ECO:0000256" key="1">
    <source>
        <dbReference type="RuleBase" id="RU362042"/>
    </source>
</evidence>
<keyword evidence="1" id="KW-1133">Transmembrane helix</keyword>
<evidence type="ECO:0000313" key="3">
    <source>
        <dbReference type="EMBL" id="ADO84639.1"/>
    </source>
</evidence>
<geneLocation type="plasmid" evidence="3 4">
    <name>pILYOP02</name>
</geneLocation>
<keyword evidence="1" id="KW-0645">Protease</keyword>
<evidence type="ECO:0000259" key="2">
    <source>
        <dbReference type="Pfam" id="PF10502"/>
    </source>
</evidence>
<dbReference type="HOGENOM" id="CLU_104604_3_1_0"/>
<dbReference type="Pfam" id="PF10502">
    <property type="entry name" value="Peptidase_S26"/>
    <property type="match status" value="1"/>
</dbReference>